<comment type="caution">
    <text evidence="2">The sequence shown here is derived from an EMBL/GenBank/DDBJ whole genome shotgun (WGS) entry which is preliminary data.</text>
</comment>
<evidence type="ECO:0000313" key="3">
    <source>
        <dbReference type="Proteomes" id="UP000305680"/>
    </source>
</evidence>
<dbReference type="EMBL" id="SMQX01000006">
    <property type="protein sequence ID" value="TLC20533.1"/>
    <property type="molecule type" value="Genomic_DNA"/>
</dbReference>
<accession>A0A5X2YQT8</accession>
<gene>
    <name evidence="1" type="ORF">A4L21_17720</name>
    <name evidence="2" type="ORF">E2E98_17670</name>
</gene>
<evidence type="ECO:0000313" key="2">
    <source>
        <dbReference type="EMBL" id="TLC20533.1"/>
    </source>
</evidence>
<evidence type="ECO:0000313" key="1">
    <source>
        <dbReference type="EMBL" id="ECZ9757486.1"/>
    </source>
</evidence>
<dbReference type="RefSeq" id="WP_079817301.1">
    <property type="nucleotide sequence ID" value="NZ_CP036167.1"/>
</dbReference>
<dbReference type="Proteomes" id="UP000305680">
    <property type="component" value="Unassembled WGS sequence"/>
</dbReference>
<proteinExistence type="predicted"/>
<reference evidence="2" key="3">
    <citation type="submission" date="2019-03" db="EMBL/GenBank/DDBJ databases">
        <authorList>
            <person name="Tay M."/>
        </authorList>
    </citation>
    <scope>NUCLEOTIDE SEQUENCE</scope>
    <source>
        <strain evidence="2">SL_66_D001</strain>
    </source>
</reference>
<protein>
    <submittedName>
        <fullName evidence="2">Uncharacterized protein</fullName>
    </submittedName>
</protein>
<reference evidence="2 3" key="2">
    <citation type="journal article" date="2019" name="Foodborne Pathog. Dis.">
        <title>Whole Genome Sequencing Analysis of Nontyphoidal Salmonella enterica of Chicken Meat and Human Origin Under Surveillance in Sri Lanka.</title>
        <authorList>
            <person name="Tay M.Y.F."/>
            <person name="Pathirage S."/>
            <person name="Chandrasekaran L."/>
            <person name="Wickramasuriya U."/>
            <person name="Sadeepanie N."/>
            <person name="Waidyarathna K.D.K."/>
            <person name="Liyanage L.D.C."/>
            <person name="Seow K.L.G."/>
            <person name="Hendriksen R.S."/>
            <person name="Takeuchi M.T."/>
            <person name="Schlundt J."/>
        </authorList>
    </citation>
    <scope>NUCLEOTIDE SEQUENCE [LARGE SCALE GENOMIC DNA]</scope>
    <source>
        <strain evidence="2 3">SL_66_D001</strain>
    </source>
</reference>
<reference evidence="1" key="1">
    <citation type="submission" date="2018-07" db="EMBL/GenBank/DDBJ databases">
        <authorList>
            <person name="Ashton P.M."/>
            <person name="Dallman T."/>
            <person name="Nair S."/>
            <person name="De Pinna E."/>
            <person name="Peters T."/>
            <person name="Grant K."/>
        </authorList>
    </citation>
    <scope>NUCLEOTIDE SEQUENCE</scope>
    <source>
        <strain evidence="1">178645</strain>
    </source>
</reference>
<sequence>MHFKFYTTLRFMNVIGDNFDDFDLLPGVTLIRDRAKIRKIINKDIKPFTGIIEYEHLYNANHIIFADLKDDFFQPSTKSNVALMTWLLWIDMLINTSWFIKDNGMLCEIAYCNKTDRKAYSEWSNNSLLSLFTMASGYRHIDVEFNRSDLTKWADINHRVQTHLYNNNSTIFDSFVDSKYSRYGRALSFIRSAKRDFDPAMKISHYCSALESLFSTDSSELSHKLSERIAIFLKPYNFDPITTFDEIKSFYNIRSKVTHGDSLRSSKVGKLPEESIKLDNYLREIMNIIINSDELMGVFNGDKDSFESYFKKKLLLGI</sequence>
<dbReference type="EMBL" id="AALIMR010000014">
    <property type="protein sequence ID" value="ECZ9757486.1"/>
    <property type="molecule type" value="Genomic_DNA"/>
</dbReference>
<dbReference type="AlphaFoldDB" id="A0A5X2YQT8"/>
<name>A0A5X2YQT8_SALET</name>
<organism evidence="2 3">
    <name type="scientific">Salmonella enterica subsp. enterica serovar Stanley</name>
    <dbReference type="NCBI Taxonomy" id="192953"/>
    <lineage>
        <taxon>Bacteria</taxon>
        <taxon>Pseudomonadati</taxon>
        <taxon>Pseudomonadota</taxon>
        <taxon>Gammaproteobacteria</taxon>
        <taxon>Enterobacterales</taxon>
        <taxon>Enterobacteriaceae</taxon>
        <taxon>Salmonella</taxon>
    </lineage>
</organism>